<organism evidence="1 2">
    <name type="scientific">Kuraishia capsulata CBS 1993</name>
    <dbReference type="NCBI Taxonomy" id="1382522"/>
    <lineage>
        <taxon>Eukaryota</taxon>
        <taxon>Fungi</taxon>
        <taxon>Dikarya</taxon>
        <taxon>Ascomycota</taxon>
        <taxon>Saccharomycotina</taxon>
        <taxon>Pichiomycetes</taxon>
        <taxon>Pichiales</taxon>
        <taxon>Pichiaceae</taxon>
        <taxon>Kuraishia</taxon>
    </lineage>
</organism>
<gene>
    <name evidence="1" type="ORF">KUCA_T00002174001</name>
</gene>
<dbReference type="EMBL" id="HG793126">
    <property type="protein sequence ID" value="CDK26203.1"/>
    <property type="molecule type" value="Genomic_DNA"/>
</dbReference>
<dbReference type="RefSeq" id="XP_022458210.1">
    <property type="nucleotide sequence ID" value="XM_022604427.1"/>
</dbReference>
<dbReference type="OrthoDB" id="4075408at2759"/>
<dbReference type="HOGENOM" id="CLU_056390_0_0_1"/>
<protein>
    <submittedName>
        <fullName evidence="1">Uncharacterized protein</fullName>
    </submittedName>
</protein>
<dbReference type="Proteomes" id="UP000019384">
    <property type="component" value="Unassembled WGS sequence"/>
</dbReference>
<sequence length="437" mass="48981">MRLHWLGNCFSFNTCQPIPPSSSQNFIASNKNSAMALQDICINLLQVADDILASTDDAHSNSYMKNGRKYRMTNGGFVRVQEEDKSLVIEDGESDGSTALFSAYTVLSKTGSVLVDYPDLCLSIMMTAREIERQKWYESNTKVVDISESTYDPFALEDEAREYLESHTATADHLKDGCSLLAAAKINFFHTDHHVGKPKLQGIAMRKVVTKMCGHTNKCLKSEDVYNAVRAFVHWCSIRGVLHCLGLRTISIESELEESFKSFPEQPEWICESLKGRYPAGTSQYMLVKKSLTVISHSTYGALLSIPPNLVSEIHKFWKICEDIETSPEQYHIRSKAANLSLSPVTLSSLPDISRILTLCGCVFHGSKGKVGSNLVLTSKFPKRQTIEQSSYHERVRLLNSIIEKNTELSEEELIEKIGEMKNSFKQVIGALLEETD</sequence>
<dbReference type="AlphaFoldDB" id="W6MJP0"/>
<reference evidence="1" key="1">
    <citation type="submission" date="2013-12" db="EMBL/GenBank/DDBJ databases">
        <authorList>
            <person name="Genoscope - CEA"/>
        </authorList>
    </citation>
    <scope>NUCLEOTIDE SEQUENCE</scope>
    <source>
        <strain evidence="1">CBS 1993</strain>
    </source>
</reference>
<proteinExistence type="predicted"/>
<name>W6MJP0_9ASCO</name>
<dbReference type="GeneID" id="34519598"/>
<keyword evidence="2" id="KW-1185">Reference proteome</keyword>
<accession>W6MJP0</accession>
<evidence type="ECO:0000313" key="2">
    <source>
        <dbReference type="Proteomes" id="UP000019384"/>
    </source>
</evidence>
<evidence type="ECO:0000313" key="1">
    <source>
        <dbReference type="EMBL" id="CDK26203.1"/>
    </source>
</evidence>
<reference evidence="1" key="2">
    <citation type="submission" date="2014-02" db="EMBL/GenBank/DDBJ databases">
        <title>Complete DNA sequence of /Kuraishia capsulata/ illustrates novel genomic features among budding yeasts (/Saccharomycotina/).</title>
        <authorList>
            <person name="Morales L."/>
            <person name="Noel B."/>
            <person name="Porcel B."/>
            <person name="Marcet-Houben M."/>
            <person name="Hullo M-F."/>
            <person name="Sacerdot C."/>
            <person name="Tekaia F."/>
            <person name="Leh-Louis V."/>
            <person name="Despons L."/>
            <person name="Khanna V."/>
            <person name="Aury J-M."/>
            <person name="Barbe V."/>
            <person name="Couloux A."/>
            <person name="Labadie K."/>
            <person name="Pelletier E."/>
            <person name="Souciet J-L."/>
            <person name="Boekhout T."/>
            <person name="Gabaldon T."/>
            <person name="Wincker P."/>
            <person name="Dujon B."/>
        </authorList>
    </citation>
    <scope>NUCLEOTIDE SEQUENCE</scope>
    <source>
        <strain evidence="1">CBS 1993</strain>
    </source>
</reference>